<name>A0ACC1A2D0_9ROSI</name>
<proteinExistence type="predicted"/>
<keyword evidence="2" id="KW-1185">Reference proteome</keyword>
<accession>A0ACC1A2D0</accession>
<dbReference type="Proteomes" id="UP001164250">
    <property type="component" value="Chromosome 13"/>
</dbReference>
<evidence type="ECO:0000313" key="2">
    <source>
        <dbReference type="Proteomes" id="UP001164250"/>
    </source>
</evidence>
<reference evidence="2" key="1">
    <citation type="journal article" date="2023" name="G3 (Bethesda)">
        <title>Genome assembly and association tests identify interacting loci associated with vigor, precocity, and sex in interspecific pistachio rootstocks.</title>
        <authorList>
            <person name="Palmer W."/>
            <person name="Jacygrad E."/>
            <person name="Sagayaradj S."/>
            <person name="Cavanaugh K."/>
            <person name="Han R."/>
            <person name="Bertier L."/>
            <person name="Beede B."/>
            <person name="Kafkas S."/>
            <person name="Golino D."/>
            <person name="Preece J."/>
            <person name="Michelmore R."/>
        </authorList>
    </citation>
    <scope>NUCLEOTIDE SEQUENCE [LARGE SCALE GENOMIC DNA]</scope>
</reference>
<evidence type="ECO:0000313" key="1">
    <source>
        <dbReference type="EMBL" id="KAJ0080467.1"/>
    </source>
</evidence>
<organism evidence="1 2">
    <name type="scientific">Pistacia atlantica</name>
    <dbReference type="NCBI Taxonomy" id="434234"/>
    <lineage>
        <taxon>Eukaryota</taxon>
        <taxon>Viridiplantae</taxon>
        <taxon>Streptophyta</taxon>
        <taxon>Embryophyta</taxon>
        <taxon>Tracheophyta</taxon>
        <taxon>Spermatophyta</taxon>
        <taxon>Magnoliopsida</taxon>
        <taxon>eudicotyledons</taxon>
        <taxon>Gunneridae</taxon>
        <taxon>Pentapetalae</taxon>
        <taxon>rosids</taxon>
        <taxon>malvids</taxon>
        <taxon>Sapindales</taxon>
        <taxon>Anacardiaceae</taxon>
        <taxon>Pistacia</taxon>
    </lineage>
</organism>
<gene>
    <name evidence="1" type="ORF">Patl1_23082</name>
</gene>
<comment type="caution">
    <text evidence="1">The sequence shown here is derived from an EMBL/GenBank/DDBJ whole genome shotgun (WGS) entry which is preliminary data.</text>
</comment>
<sequence length="396" mass="44250">MADSSDSLISIAASVTTSSTKRRCRIFRHELPSILENNTEMSPELASSLVDVIFKTFSVYDDRGSRAAVDDMIEKDLGDVIFMKTFAAALVQAMEKLSKFQSHVGCYRLLKWSCLLLTKSQFATVSKNALCRVAAAQASLIHIVMQRSFRERRACKQAFFNLFSQAPDIFKIYTEELKDARIPCKDSPELIWLLLEFSYTSPSLFEKYKPVFLDIYVKAVLNAKEKPTKGLSESFQPLVMHMSHEDFQSIVVSSSVKMLKRNPEIVMESVGILLKSVNLDLSKYATEILSVVLSQVRHADEGRRVGALAVVGCLSQKSSNPDAIEAMFNAIKAVIGGSEGRLQFLYQRIGMINALQELSNAPEGKYLNSLSHTICNFLLSFYKTEGILLCSDLLLC</sequence>
<protein>
    <submittedName>
        <fullName evidence="1">Uncharacterized protein</fullName>
    </submittedName>
</protein>
<dbReference type="EMBL" id="CM047909">
    <property type="protein sequence ID" value="KAJ0080467.1"/>
    <property type="molecule type" value="Genomic_DNA"/>
</dbReference>